<evidence type="ECO:0000313" key="1">
    <source>
        <dbReference type="EMBL" id="KAH3864855.1"/>
    </source>
</evidence>
<comment type="caution">
    <text evidence="1">The sequence shown here is derived from an EMBL/GenBank/DDBJ whole genome shotgun (WGS) entry which is preliminary data.</text>
</comment>
<dbReference type="AlphaFoldDB" id="A0A9D4RFY2"/>
<reference evidence="1" key="2">
    <citation type="submission" date="2020-11" db="EMBL/GenBank/DDBJ databases">
        <authorList>
            <person name="McCartney M.A."/>
            <person name="Auch B."/>
            <person name="Kono T."/>
            <person name="Mallez S."/>
            <person name="Becker A."/>
            <person name="Gohl D.M."/>
            <person name="Silverstein K.A.T."/>
            <person name="Koren S."/>
            <person name="Bechman K.B."/>
            <person name="Herman A."/>
            <person name="Abrahante J.E."/>
            <person name="Garbe J."/>
        </authorList>
    </citation>
    <scope>NUCLEOTIDE SEQUENCE</scope>
    <source>
        <strain evidence="1">Duluth1</strain>
        <tissue evidence="1">Whole animal</tissue>
    </source>
</reference>
<sequence>MLRYTPEKVQRYASHSRLHLLRGPSILRSHGYRMMRQRCIANGLHVRTQDVSTILRVYDPVGKLLVRNDLWSYMRGSRGV</sequence>
<dbReference type="EMBL" id="JAIWYP010000002">
    <property type="protein sequence ID" value="KAH3864855.1"/>
    <property type="molecule type" value="Genomic_DNA"/>
</dbReference>
<gene>
    <name evidence="1" type="ORF">DPMN_027885</name>
</gene>
<reference evidence="1" key="1">
    <citation type="journal article" date="2019" name="bioRxiv">
        <title>The Genome of the Zebra Mussel, Dreissena polymorpha: A Resource for Invasive Species Research.</title>
        <authorList>
            <person name="McCartney M.A."/>
            <person name="Auch B."/>
            <person name="Kono T."/>
            <person name="Mallez S."/>
            <person name="Zhang Y."/>
            <person name="Obille A."/>
            <person name="Becker A."/>
            <person name="Abrahante J.E."/>
            <person name="Garbe J."/>
            <person name="Badalamenti J.P."/>
            <person name="Herman A."/>
            <person name="Mangelson H."/>
            <person name="Liachko I."/>
            <person name="Sullivan S."/>
            <person name="Sone E.D."/>
            <person name="Koren S."/>
            <person name="Silverstein K.A.T."/>
            <person name="Beckman K.B."/>
            <person name="Gohl D.M."/>
        </authorList>
    </citation>
    <scope>NUCLEOTIDE SEQUENCE</scope>
    <source>
        <strain evidence="1">Duluth1</strain>
        <tissue evidence="1">Whole animal</tissue>
    </source>
</reference>
<proteinExistence type="predicted"/>
<dbReference type="Proteomes" id="UP000828390">
    <property type="component" value="Unassembled WGS sequence"/>
</dbReference>
<keyword evidence="2" id="KW-1185">Reference proteome</keyword>
<evidence type="ECO:0000313" key="2">
    <source>
        <dbReference type="Proteomes" id="UP000828390"/>
    </source>
</evidence>
<protein>
    <submittedName>
        <fullName evidence="1">Uncharacterized protein</fullName>
    </submittedName>
</protein>
<name>A0A9D4RFY2_DREPO</name>
<accession>A0A9D4RFY2</accession>
<organism evidence="1 2">
    <name type="scientific">Dreissena polymorpha</name>
    <name type="common">Zebra mussel</name>
    <name type="synonym">Mytilus polymorpha</name>
    <dbReference type="NCBI Taxonomy" id="45954"/>
    <lineage>
        <taxon>Eukaryota</taxon>
        <taxon>Metazoa</taxon>
        <taxon>Spiralia</taxon>
        <taxon>Lophotrochozoa</taxon>
        <taxon>Mollusca</taxon>
        <taxon>Bivalvia</taxon>
        <taxon>Autobranchia</taxon>
        <taxon>Heteroconchia</taxon>
        <taxon>Euheterodonta</taxon>
        <taxon>Imparidentia</taxon>
        <taxon>Neoheterodontei</taxon>
        <taxon>Myida</taxon>
        <taxon>Dreissenoidea</taxon>
        <taxon>Dreissenidae</taxon>
        <taxon>Dreissena</taxon>
    </lineage>
</organism>